<keyword evidence="1" id="KW-0175">Coiled coil</keyword>
<evidence type="ECO:0000256" key="1">
    <source>
        <dbReference type="SAM" id="Coils"/>
    </source>
</evidence>
<gene>
    <name evidence="3" type="ORF">HNY73_017416</name>
</gene>
<dbReference type="Pfam" id="PF12299">
    <property type="entry name" value="DUF3627"/>
    <property type="match status" value="1"/>
</dbReference>
<dbReference type="InterPro" id="IPR022549">
    <property type="entry name" value="DUF3627"/>
</dbReference>
<dbReference type="EMBL" id="JABXBU010002228">
    <property type="protein sequence ID" value="KAF8769807.1"/>
    <property type="molecule type" value="Genomic_DNA"/>
</dbReference>
<evidence type="ECO:0000259" key="2">
    <source>
        <dbReference type="Pfam" id="PF12299"/>
    </source>
</evidence>
<evidence type="ECO:0000313" key="4">
    <source>
        <dbReference type="Proteomes" id="UP000807504"/>
    </source>
</evidence>
<sequence>MDKNEFELKLKDIEDKMKNLMLEKDTIQQKLETSVEDRAPQPAKKDKRERFILIKRNDETYPYYATRAQDVHARGVLKHQRSLYTEVCILLDLPCHPNSKTLFVRVRDELKNKGVTFKLCNISLAGSTINEEELIKAMNTITDEKRVL</sequence>
<dbReference type="Proteomes" id="UP000807504">
    <property type="component" value="Unassembled WGS sequence"/>
</dbReference>
<organism evidence="3 4">
    <name type="scientific">Argiope bruennichi</name>
    <name type="common">Wasp spider</name>
    <name type="synonym">Aranea bruennichi</name>
    <dbReference type="NCBI Taxonomy" id="94029"/>
    <lineage>
        <taxon>Eukaryota</taxon>
        <taxon>Metazoa</taxon>
        <taxon>Ecdysozoa</taxon>
        <taxon>Arthropoda</taxon>
        <taxon>Chelicerata</taxon>
        <taxon>Arachnida</taxon>
        <taxon>Araneae</taxon>
        <taxon>Araneomorphae</taxon>
        <taxon>Entelegynae</taxon>
        <taxon>Araneoidea</taxon>
        <taxon>Araneidae</taxon>
        <taxon>Argiope</taxon>
    </lineage>
</organism>
<dbReference type="AlphaFoldDB" id="A0A8T0EAL1"/>
<proteinExistence type="predicted"/>
<evidence type="ECO:0000313" key="3">
    <source>
        <dbReference type="EMBL" id="KAF8769807.1"/>
    </source>
</evidence>
<accession>A0A8T0EAL1</accession>
<reference evidence="3" key="1">
    <citation type="journal article" date="2020" name="bioRxiv">
        <title>Chromosome-level reference genome of the European wasp spider Argiope bruennichi: a resource for studies on range expansion and evolutionary adaptation.</title>
        <authorList>
            <person name="Sheffer M.M."/>
            <person name="Hoppe A."/>
            <person name="Krehenwinkel H."/>
            <person name="Uhl G."/>
            <person name="Kuss A.W."/>
            <person name="Jensen L."/>
            <person name="Jensen C."/>
            <person name="Gillespie R.G."/>
            <person name="Hoff K.J."/>
            <person name="Prost S."/>
        </authorList>
    </citation>
    <scope>NUCLEOTIDE SEQUENCE</scope>
</reference>
<protein>
    <submittedName>
        <fullName evidence="3">Putative KilA-N domain-containing protein 006L</fullName>
    </submittedName>
</protein>
<feature type="coiled-coil region" evidence="1">
    <location>
        <begin position="3"/>
        <end position="30"/>
    </location>
</feature>
<comment type="caution">
    <text evidence="3">The sequence shown here is derived from an EMBL/GenBank/DDBJ whole genome shotgun (WGS) entry which is preliminary data.</text>
</comment>
<name>A0A8T0EAL1_ARGBR</name>
<reference evidence="3" key="2">
    <citation type="submission" date="2020-06" db="EMBL/GenBank/DDBJ databases">
        <authorList>
            <person name="Sheffer M."/>
        </authorList>
    </citation>
    <scope>NUCLEOTIDE SEQUENCE</scope>
</reference>
<feature type="domain" description="DUF3627" evidence="2">
    <location>
        <begin position="28"/>
        <end position="117"/>
    </location>
</feature>
<keyword evidence="4" id="KW-1185">Reference proteome</keyword>